<dbReference type="EMBL" id="VDCV01000001">
    <property type="protein sequence ID" value="KAB5573669.1"/>
    <property type="molecule type" value="Genomic_DNA"/>
</dbReference>
<evidence type="ECO:0000256" key="1">
    <source>
        <dbReference type="SAM" id="MobiDB-lite"/>
    </source>
</evidence>
<evidence type="ECO:0000313" key="2">
    <source>
        <dbReference type="EMBL" id="KAB5573669.1"/>
    </source>
</evidence>
<gene>
    <name evidence="2" type="ORF">DKX38_000863</name>
</gene>
<feature type="region of interest" description="Disordered" evidence="1">
    <location>
        <begin position="48"/>
        <end position="80"/>
    </location>
</feature>
<reference evidence="3" key="1">
    <citation type="journal article" date="2019" name="Gigascience">
        <title>De novo genome assembly of the endangered Acer yangbiense, a plant species with extremely small populations endemic to Yunnan Province, China.</title>
        <authorList>
            <person name="Yang J."/>
            <person name="Wariss H.M."/>
            <person name="Tao L."/>
            <person name="Zhang R."/>
            <person name="Yun Q."/>
            <person name="Hollingsworth P."/>
            <person name="Dao Z."/>
            <person name="Luo G."/>
            <person name="Guo H."/>
            <person name="Ma Y."/>
            <person name="Sun W."/>
        </authorList>
    </citation>
    <scope>NUCLEOTIDE SEQUENCE [LARGE SCALE GENOMIC DNA]</scope>
    <source>
        <strain evidence="3">cv. br00</strain>
    </source>
</reference>
<evidence type="ECO:0000313" key="3">
    <source>
        <dbReference type="Proteomes" id="UP000326939"/>
    </source>
</evidence>
<proteinExistence type="predicted"/>
<organism evidence="2 3">
    <name type="scientific">Salix brachista</name>
    <dbReference type="NCBI Taxonomy" id="2182728"/>
    <lineage>
        <taxon>Eukaryota</taxon>
        <taxon>Viridiplantae</taxon>
        <taxon>Streptophyta</taxon>
        <taxon>Embryophyta</taxon>
        <taxon>Tracheophyta</taxon>
        <taxon>Spermatophyta</taxon>
        <taxon>Magnoliopsida</taxon>
        <taxon>eudicotyledons</taxon>
        <taxon>Gunneridae</taxon>
        <taxon>Pentapetalae</taxon>
        <taxon>rosids</taxon>
        <taxon>fabids</taxon>
        <taxon>Malpighiales</taxon>
        <taxon>Salicaceae</taxon>
        <taxon>Saliceae</taxon>
        <taxon>Salix</taxon>
    </lineage>
</organism>
<comment type="caution">
    <text evidence="2">The sequence shown here is derived from an EMBL/GenBank/DDBJ whole genome shotgun (WGS) entry which is preliminary data.</text>
</comment>
<dbReference type="AlphaFoldDB" id="A0A5N5P2K8"/>
<protein>
    <submittedName>
        <fullName evidence="2">Uncharacterized protein</fullName>
    </submittedName>
</protein>
<keyword evidence="3" id="KW-1185">Reference proteome</keyword>
<sequence length="114" mass="13207">MNLMDPGHLYCYHVKMHMLRERVRMRTIRMLNRQVRLLETHVYIQGASHNNEKAQDNGAGSDNDDGEKNSCYGGGDKDFSNNVSAAEILVGKMLMWKLMKIWRRELKTPLLKVS</sequence>
<name>A0A5N5P2K8_9ROSI</name>
<accession>A0A5N5P2K8</accession>
<dbReference type="Proteomes" id="UP000326939">
    <property type="component" value="Chromosome 1"/>
</dbReference>